<dbReference type="InterPro" id="IPR011990">
    <property type="entry name" value="TPR-like_helical_dom_sf"/>
</dbReference>
<keyword evidence="5" id="KW-1185">Reference proteome</keyword>
<organism evidence="4 5">
    <name type="scientific">Streptomyces zhihengii</name>
    <dbReference type="NCBI Taxonomy" id="1818004"/>
    <lineage>
        <taxon>Bacteria</taxon>
        <taxon>Bacillati</taxon>
        <taxon>Actinomycetota</taxon>
        <taxon>Actinomycetes</taxon>
        <taxon>Kitasatosporales</taxon>
        <taxon>Streptomycetaceae</taxon>
        <taxon>Streptomyces</taxon>
    </lineage>
</organism>
<dbReference type="EMBL" id="JAFEJA010000001">
    <property type="protein sequence ID" value="MBM9620972.1"/>
    <property type="molecule type" value="Genomic_DNA"/>
</dbReference>
<evidence type="ECO:0000256" key="1">
    <source>
        <dbReference type="ARBA" id="ARBA00022737"/>
    </source>
</evidence>
<dbReference type="PANTHER" id="PTHR44858">
    <property type="entry name" value="TETRATRICOPEPTIDE REPEAT PROTEIN 6"/>
    <property type="match status" value="1"/>
</dbReference>
<feature type="repeat" description="TPR" evidence="3">
    <location>
        <begin position="643"/>
        <end position="676"/>
    </location>
</feature>
<dbReference type="Pfam" id="PF13414">
    <property type="entry name" value="TPR_11"/>
    <property type="match status" value="1"/>
</dbReference>
<comment type="caution">
    <text evidence="4">The sequence shown here is derived from an EMBL/GenBank/DDBJ whole genome shotgun (WGS) entry which is preliminary data.</text>
</comment>
<reference evidence="4 5" key="1">
    <citation type="journal article" date="2016" name="Arch. Microbiol.">
        <title>Streptomyces zhihengii sp. nov., isolated from rhizospheric soil of Psammosilene tunicoides.</title>
        <authorList>
            <person name="Huang M.J."/>
            <person name="Fei J.J."/>
            <person name="Salam N."/>
            <person name="Kim C.J."/>
            <person name="Hozzein W.N."/>
            <person name="Xiao M."/>
            <person name="Huang H.Q."/>
            <person name="Li W.J."/>
        </authorList>
    </citation>
    <scope>NUCLEOTIDE SEQUENCE [LARGE SCALE GENOMIC DNA]</scope>
    <source>
        <strain evidence="4 5">YIM T102</strain>
    </source>
</reference>
<evidence type="ECO:0000313" key="5">
    <source>
        <dbReference type="Proteomes" id="UP000664109"/>
    </source>
</evidence>
<dbReference type="Proteomes" id="UP000664109">
    <property type="component" value="Unassembled WGS sequence"/>
</dbReference>
<evidence type="ECO:0000256" key="2">
    <source>
        <dbReference type="ARBA" id="ARBA00022803"/>
    </source>
</evidence>
<dbReference type="SMART" id="SM00028">
    <property type="entry name" value="TPR"/>
    <property type="match status" value="8"/>
</dbReference>
<dbReference type="PANTHER" id="PTHR44858:SF1">
    <property type="entry name" value="UDP-N-ACETYLGLUCOSAMINE--PEPTIDE N-ACETYLGLUCOSAMINYLTRANSFERASE SPINDLY-RELATED"/>
    <property type="match status" value="1"/>
</dbReference>
<sequence length="900" mass="97676">MRQVLEDRRGARFIGRAEEIELYRGNFRLPVEDPDRRFVFHVHGSAGVGKTSLVHRMRAAAAERGALAAYVDDSVNSVPDAMAAVSADVARQGHRLKEFDRLMATYRQRRHEAASLVEDPDQSLTAGAGPSAGHLTAARAGLMAVSLIPGAGMLAGAIDPAQVAEGTERLRAHLSSRFRQDDVQLVMDPLPLMSPVFLAELEQAAAALHRDAHIALFFDTYERTGTFLDPWLAALFAVGRYGEPPAGLVVTTAGQRRLDRVLWADSIDLVAELPLTPFTEAEARELLAARGIVDEAVVRDVLRLSGRLPVLLTTLAANPATAAGAVDDPSATAVERFLDGERDHSRRDAALDGALPRRLNEDVFAAVVEQDATELFRWLRTMPFADERAGLTVYHDVVRTPMLRLRRAGSPQRWIACHERLAAAFARWAQSAAAGIDERRLWAARNWRELRLEETYHRLCAQPRVALPGALRDGIGACREGTAAARAWARMLAQAGDDADSALLRGWGEDGLEALADESRLGIDLLGVLLQRGALDTASRVDALVVRARDLHNAGEYEAALADSRRALDLDPAAAPALHGRARTLRRLGDLTAALADLDRALEIEPGVPWTLAERGEVHRLAGRYEDAVADLDRAIGAGLDHHWPYAGRGHALLRLGRTGEALADLDRAVELKPGYVWALLRRARARTLRGDVTGALGDLNRAGALAPDNPWIAGERGDAYRFAGRFEEAVEQYDRALELDPSYAWALGSRAMALDGAGRTREAVADLDRAITIEPDYAWAMLRRAEIRERLGDTAGARADRARAEATSGGREARELAARGAAHALAGRHEEALADLDGALALAPGHRPALWSRVGTNLALGRTQQALADLAELSRSRTAPPGEAYRQYADGMDTSSWQG</sequence>
<keyword evidence="2 3" id="KW-0802">TPR repeat</keyword>
<proteinExistence type="predicted"/>
<protein>
    <submittedName>
        <fullName evidence="4">Tetratricopeptide repeat protein</fullName>
    </submittedName>
</protein>
<dbReference type="SUPFAM" id="SSF48452">
    <property type="entry name" value="TPR-like"/>
    <property type="match status" value="3"/>
</dbReference>
<feature type="repeat" description="TPR" evidence="3">
    <location>
        <begin position="541"/>
        <end position="574"/>
    </location>
</feature>
<dbReference type="InterPro" id="IPR019734">
    <property type="entry name" value="TPR_rpt"/>
</dbReference>
<feature type="repeat" description="TPR" evidence="3">
    <location>
        <begin position="711"/>
        <end position="744"/>
    </location>
</feature>
<dbReference type="PROSITE" id="PS50005">
    <property type="entry name" value="TPR"/>
    <property type="match status" value="4"/>
</dbReference>
<accession>A0ABS2UTY7</accession>
<evidence type="ECO:0000256" key="3">
    <source>
        <dbReference type="PROSITE-ProRule" id="PRU00339"/>
    </source>
</evidence>
<dbReference type="InterPro" id="IPR050498">
    <property type="entry name" value="Ycf3"/>
</dbReference>
<evidence type="ECO:0000313" key="4">
    <source>
        <dbReference type="EMBL" id="MBM9620972.1"/>
    </source>
</evidence>
<keyword evidence="1" id="KW-0677">Repeat</keyword>
<dbReference type="Gene3D" id="1.25.40.10">
    <property type="entry name" value="Tetratricopeptide repeat domain"/>
    <property type="match status" value="4"/>
</dbReference>
<gene>
    <name evidence="4" type="ORF">JE024_19965</name>
</gene>
<name>A0ABS2UTY7_9ACTN</name>
<dbReference type="Pfam" id="PF13432">
    <property type="entry name" value="TPR_16"/>
    <property type="match status" value="2"/>
</dbReference>
<feature type="repeat" description="TPR" evidence="3">
    <location>
        <begin position="575"/>
        <end position="608"/>
    </location>
</feature>